<dbReference type="PANTHER" id="PTHR24148">
    <property type="entry name" value="ANKYRIN REPEAT DOMAIN-CONTAINING PROTEIN 39 HOMOLOG-RELATED"/>
    <property type="match status" value="1"/>
</dbReference>
<protein>
    <submittedName>
        <fullName evidence="3">Heterokaryon incompatibility protein-domain-containing protein</fullName>
    </submittedName>
</protein>
<keyword evidence="4" id="KW-1185">Reference proteome</keyword>
<dbReference type="EMBL" id="JAGPNK010000004">
    <property type="protein sequence ID" value="KAH7322758.1"/>
    <property type="molecule type" value="Genomic_DNA"/>
</dbReference>
<dbReference type="Pfam" id="PF06985">
    <property type="entry name" value="HET"/>
    <property type="match status" value="1"/>
</dbReference>
<name>A0A8K0WU40_9HYPO</name>
<dbReference type="OrthoDB" id="194358at2759"/>
<dbReference type="AlphaFoldDB" id="A0A8K0WU40"/>
<proteinExistence type="predicted"/>
<evidence type="ECO:0000259" key="2">
    <source>
        <dbReference type="Pfam" id="PF06985"/>
    </source>
</evidence>
<evidence type="ECO:0000313" key="4">
    <source>
        <dbReference type="Proteomes" id="UP000813444"/>
    </source>
</evidence>
<feature type="region of interest" description="Disordered" evidence="1">
    <location>
        <begin position="525"/>
        <end position="545"/>
    </location>
</feature>
<dbReference type="Proteomes" id="UP000813444">
    <property type="component" value="Unassembled WGS sequence"/>
</dbReference>
<gene>
    <name evidence="3" type="ORF">B0I35DRAFT_476677</name>
</gene>
<comment type="caution">
    <text evidence="3">The sequence shown here is derived from an EMBL/GenBank/DDBJ whole genome shotgun (WGS) entry which is preliminary data.</text>
</comment>
<sequence>MDENTPATTIIKSLGGLPLGMRTDTRSWESVMIEYLATSQISALYLARLGGGDFREFISALKYPYSCIEHPVYEALDVLLAMTEYQYLPLKTTDDSIRLLQLRKGTAHDDVTCLLFETSLHGEGLPYQALSYSWRDDTEAAEAWPGHTRCIRINSLDHFVTESLHLALQRVRRLDRDIILWVDAICINQDDMREKGHQVKQMGDVYKTADEVIIWLGPSDDSIDALMELIVLVDQHATEAYAFGTTKLWSSLCQQAMAGLERELSPEVRLKHVHALEALLRRSWFSRVWVLQEVAKARNATAYCGSSSCAARTFALMPSLLGVQANSHVQAVLDILPRLRNNTWWSSTRSLHDLMIRFEKSEASVQRDRIYALLGLSEDACDPVVFYPCYEKDDLRVCQDTAHFILFGEIRPAAAYTFPPMTLGDLYLPRHWLAGSVLDWAMSKQEGIKTAQLLVDELNRRGDSVYEVATHIAAEHSSHEPLEIRAIPSPYFTIEGEKTEKVLKIVSNQDPQLFITSPYPLQQRNTLSASPLRPPILPEESVPTDVEDLLSRPAELKRVEENF</sequence>
<accession>A0A8K0WU40</accession>
<feature type="domain" description="Heterokaryon incompatibility" evidence="2">
    <location>
        <begin position="127"/>
        <end position="293"/>
    </location>
</feature>
<dbReference type="PANTHER" id="PTHR24148:SF78">
    <property type="entry name" value="HETEROKARYON INCOMPATIBILITY DOMAIN-CONTAINING PROTEIN"/>
    <property type="match status" value="1"/>
</dbReference>
<evidence type="ECO:0000313" key="3">
    <source>
        <dbReference type="EMBL" id="KAH7322758.1"/>
    </source>
</evidence>
<reference evidence="3" key="1">
    <citation type="journal article" date="2021" name="Nat. Commun.">
        <title>Genetic determinants of endophytism in the Arabidopsis root mycobiome.</title>
        <authorList>
            <person name="Mesny F."/>
            <person name="Miyauchi S."/>
            <person name="Thiergart T."/>
            <person name="Pickel B."/>
            <person name="Atanasova L."/>
            <person name="Karlsson M."/>
            <person name="Huettel B."/>
            <person name="Barry K.W."/>
            <person name="Haridas S."/>
            <person name="Chen C."/>
            <person name="Bauer D."/>
            <person name="Andreopoulos W."/>
            <person name="Pangilinan J."/>
            <person name="LaButti K."/>
            <person name="Riley R."/>
            <person name="Lipzen A."/>
            <person name="Clum A."/>
            <person name="Drula E."/>
            <person name="Henrissat B."/>
            <person name="Kohler A."/>
            <person name="Grigoriev I.V."/>
            <person name="Martin F.M."/>
            <person name="Hacquard S."/>
        </authorList>
    </citation>
    <scope>NUCLEOTIDE SEQUENCE</scope>
    <source>
        <strain evidence="3">MPI-CAGE-CH-0235</strain>
    </source>
</reference>
<evidence type="ECO:0000256" key="1">
    <source>
        <dbReference type="SAM" id="MobiDB-lite"/>
    </source>
</evidence>
<dbReference type="InterPro" id="IPR010730">
    <property type="entry name" value="HET"/>
</dbReference>
<dbReference type="InterPro" id="IPR052895">
    <property type="entry name" value="HetReg/Transcr_Mod"/>
</dbReference>
<organism evidence="3 4">
    <name type="scientific">Stachybotrys elegans</name>
    <dbReference type="NCBI Taxonomy" id="80388"/>
    <lineage>
        <taxon>Eukaryota</taxon>
        <taxon>Fungi</taxon>
        <taxon>Dikarya</taxon>
        <taxon>Ascomycota</taxon>
        <taxon>Pezizomycotina</taxon>
        <taxon>Sordariomycetes</taxon>
        <taxon>Hypocreomycetidae</taxon>
        <taxon>Hypocreales</taxon>
        <taxon>Stachybotryaceae</taxon>
        <taxon>Stachybotrys</taxon>
    </lineage>
</organism>